<evidence type="ECO:0000256" key="5">
    <source>
        <dbReference type="ARBA" id="ARBA00023098"/>
    </source>
</evidence>
<dbReference type="Pfam" id="PF02353">
    <property type="entry name" value="CMAS"/>
    <property type="match status" value="1"/>
</dbReference>
<gene>
    <name evidence="6" type="ORF">Q7514_19595</name>
</gene>
<dbReference type="InterPro" id="IPR029063">
    <property type="entry name" value="SAM-dependent_MTases_sf"/>
</dbReference>
<dbReference type="PANTHER" id="PTHR43667">
    <property type="entry name" value="CYCLOPROPANE-FATTY-ACYL-PHOSPHOLIPID SYNTHASE"/>
    <property type="match status" value="1"/>
</dbReference>
<keyword evidence="5" id="KW-0443">Lipid metabolism</keyword>
<accession>A0ABU7LFL9</accession>
<name>A0ABU7LFL9_9NOCA</name>
<dbReference type="SUPFAM" id="SSF53335">
    <property type="entry name" value="S-adenosyl-L-methionine-dependent methyltransferases"/>
    <property type="match status" value="1"/>
</dbReference>
<keyword evidence="7" id="KW-1185">Reference proteome</keyword>
<dbReference type="InterPro" id="IPR050723">
    <property type="entry name" value="CFA/CMAS"/>
</dbReference>
<proteinExistence type="inferred from homology"/>
<evidence type="ECO:0000256" key="3">
    <source>
        <dbReference type="ARBA" id="ARBA00022679"/>
    </source>
</evidence>
<dbReference type="GO" id="GO:0008168">
    <property type="term" value="F:methyltransferase activity"/>
    <property type="evidence" value="ECO:0007669"/>
    <property type="project" value="UniProtKB-KW"/>
</dbReference>
<sequence>MSAARDLLSAFEEFLRVPLPVHLRCWDGSEAGPPDAAARVEFRNRRALRRVLWAPNELGLSRAYVSGDLVVDGDLYAVLGIPDLVGRLGSRPLRDTSPRELARLARKFAALGIVGLPPRPPSVEIPRRRGALHSKRRDAQVVSHHYDVGNDFYRLFLGPSMVYSCGYWARPDTGTGGLADAQHDKLDLVCRKLGLEPGMRLLDVGCGWGSMALHAAQHYGVDVVGVTLSAEQRDFARARIADAGMSDRIEIRLQDYRDVDGSAFDAVSSIGMSEHVGAAKLPEYARHLHGLLVPGGRLLNHAIASVVHRPEPRSRPAALSHSRPATFIDRYVFPDGEILPLSRTVDAFERAGLEVRDSEALREHYALTLRAWVANLQESWDEAVSLVGAQRARTWLLYLTASALGFEEPGRLTIHQVLAVRPTGTGASGMPRTRHEWLATG</sequence>
<dbReference type="CDD" id="cd02440">
    <property type="entry name" value="AdoMet_MTases"/>
    <property type="match status" value="1"/>
</dbReference>
<dbReference type="EC" id="2.1.1.-" evidence="6"/>
<dbReference type="EMBL" id="JAUTXY010000009">
    <property type="protein sequence ID" value="MEE2059727.1"/>
    <property type="molecule type" value="Genomic_DNA"/>
</dbReference>
<reference evidence="6 7" key="1">
    <citation type="submission" date="2023-07" db="EMBL/GenBank/DDBJ databases">
        <authorList>
            <person name="Girao M."/>
            <person name="Carvalho M.F."/>
        </authorList>
    </citation>
    <scope>NUCLEOTIDE SEQUENCE [LARGE SCALE GENOMIC DNA]</scope>
    <source>
        <strain evidence="6 7">YIM65754</strain>
    </source>
</reference>
<evidence type="ECO:0000256" key="1">
    <source>
        <dbReference type="ARBA" id="ARBA00010815"/>
    </source>
</evidence>
<dbReference type="Gene3D" id="3.40.50.150">
    <property type="entry name" value="Vaccinia Virus protein VP39"/>
    <property type="match status" value="1"/>
</dbReference>
<evidence type="ECO:0000313" key="6">
    <source>
        <dbReference type="EMBL" id="MEE2059727.1"/>
    </source>
</evidence>
<dbReference type="Proteomes" id="UP001336020">
    <property type="component" value="Unassembled WGS sequence"/>
</dbReference>
<dbReference type="PANTHER" id="PTHR43667:SF1">
    <property type="entry name" value="CYCLOPROPANE-FATTY-ACYL-PHOSPHOLIPID SYNTHASE"/>
    <property type="match status" value="1"/>
</dbReference>
<comment type="caution">
    <text evidence="6">The sequence shown here is derived from an EMBL/GenBank/DDBJ whole genome shotgun (WGS) entry which is preliminary data.</text>
</comment>
<keyword evidence="2 6" id="KW-0489">Methyltransferase</keyword>
<evidence type="ECO:0000313" key="7">
    <source>
        <dbReference type="Proteomes" id="UP001336020"/>
    </source>
</evidence>
<protein>
    <submittedName>
        <fullName evidence="6">Cyclopropane-fatty-acyl-phospholipid synthase family protein</fullName>
        <ecNumber evidence="6">2.1.1.-</ecNumber>
    </submittedName>
</protein>
<organism evidence="6 7">
    <name type="scientific">Rhodococcus artemisiae</name>
    <dbReference type="NCBI Taxonomy" id="714159"/>
    <lineage>
        <taxon>Bacteria</taxon>
        <taxon>Bacillati</taxon>
        <taxon>Actinomycetota</taxon>
        <taxon>Actinomycetes</taxon>
        <taxon>Mycobacteriales</taxon>
        <taxon>Nocardiaceae</taxon>
        <taxon>Rhodococcus</taxon>
    </lineage>
</organism>
<dbReference type="InterPro" id="IPR003333">
    <property type="entry name" value="CMAS"/>
</dbReference>
<dbReference type="PIRSF" id="PIRSF003085">
    <property type="entry name" value="CMAS"/>
    <property type="match status" value="1"/>
</dbReference>
<evidence type="ECO:0000256" key="2">
    <source>
        <dbReference type="ARBA" id="ARBA00022603"/>
    </source>
</evidence>
<evidence type="ECO:0000256" key="4">
    <source>
        <dbReference type="ARBA" id="ARBA00022691"/>
    </source>
</evidence>
<dbReference type="GO" id="GO:0032259">
    <property type="term" value="P:methylation"/>
    <property type="evidence" value="ECO:0007669"/>
    <property type="project" value="UniProtKB-KW"/>
</dbReference>
<comment type="similarity">
    <text evidence="1">Belongs to the CFA/CMAS family.</text>
</comment>
<keyword evidence="3 6" id="KW-0808">Transferase</keyword>
<dbReference type="RefSeq" id="WP_330134941.1">
    <property type="nucleotide sequence ID" value="NZ_JAUTXY010000009.1"/>
</dbReference>
<keyword evidence="4" id="KW-0949">S-adenosyl-L-methionine</keyword>